<dbReference type="PANTHER" id="PTHR13504:SF38">
    <property type="entry name" value="FIDO DOMAIN-CONTAINING PROTEIN"/>
    <property type="match status" value="1"/>
</dbReference>
<gene>
    <name evidence="4" type="ORF">COV89_04160</name>
</gene>
<evidence type="ECO:0000313" key="4">
    <source>
        <dbReference type="EMBL" id="PIQ69756.1"/>
    </source>
</evidence>
<organism evidence="4 5">
    <name type="scientific">Candidatus Shapirobacteria bacterium CG11_big_fil_rev_8_21_14_0_20_40_12</name>
    <dbReference type="NCBI Taxonomy" id="1974889"/>
    <lineage>
        <taxon>Bacteria</taxon>
        <taxon>Candidatus Shapironibacteriota</taxon>
    </lineage>
</organism>
<dbReference type="PANTHER" id="PTHR13504">
    <property type="entry name" value="FIDO DOMAIN-CONTAINING PROTEIN DDB_G0283145"/>
    <property type="match status" value="1"/>
</dbReference>
<evidence type="ECO:0000313" key="5">
    <source>
        <dbReference type="Proteomes" id="UP000231371"/>
    </source>
</evidence>
<reference evidence="4 5" key="1">
    <citation type="submission" date="2017-09" db="EMBL/GenBank/DDBJ databases">
        <title>Depth-based differentiation of microbial function through sediment-hosted aquifers and enrichment of novel symbionts in the deep terrestrial subsurface.</title>
        <authorList>
            <person name="Probst A.J."/>
            <person name="Ladd B."/>
            <person name="Jarett J.K."/>
            <person name="Geller-Mcgrath D.E."/>
            <person name="Sieber C.M."/>
            <person name="Emerson J.B."/>
            <person name="Anantharaman K."/>
            <person name="Thomas B.C."/>
            <person name="Malmstrom R."/>
            <person name="Stieglmeier M."/>
            <person name="Klingl A."/>
            <person name="Woyke T."/>
            <person name="Ryan C.M."/>
            <person name="Banfield J.F."/>
        </authorList>
    </citation>
    <scope>NUCLEOTIDE SEQUENCE [LARGE SCALE GENOMIC DNA]</scope>
    <source>
        <strain evidence="4">CG11_big_fil_rev_8_21_14_0_20_40_12</strain>
    </source>
</reference>
<comment type="caution">
    <text evidence="4">The sequence shown here is derived from an EMBL/GenBank/DDBJ whole genome shotgun (WGS) entry which is preliminary data.</text>
</comment>
<dbReference type="PROSITE" id="PS51459">
    <property type="entry name" value="FIDO"/>
    <property type="match status" value="1"/>
</dbReference>
<dbReference type="GO" id="GO:0005524">
    <property type="term" value="F:ATP binding"/>
    <property type="evidence" value="ECO:0007669"/>
    <property type="project" value="UniProtKB-KW"/>
</dbReference>
<evidence type="ECO:0000256" key="1">
    <source>
        <dbReference type="PIRSR" id="PIRSR640198-1"/>
    </source>
</evidence>
<dbReference type="EMBL" id="PCVI01000064">
    <property type="protein sequence ID" value="PIQ69756.1"/>
    <property type="molecule type" value="Genomic_DNA"/>
</dbReference>
<dbReference type="InterPro" id="IPR003812">
    <property type="entry name" value="Fido"/>
</dbReference>
<dbReference type="Gene3D" id="1.10.3290.10">
    <property type="entry name" value="Fido-like domain"/>
    <property type="match status" value="1"/>
</dbReference>
<feature type="binding site" evidence="2">
    <location>
        <begin position="180"/>
        <end position="187"/>
    </location>
    <ligand>
        <name>ATP</name>
        <dbReference type="ChEBI" id="CHEBI:30616"/>
    </ligand>
</feature>
<dbReference type="Proteomes" id="UP000231371">
    <property type="component" value="Unassembled WGS sequence"/>
</dbReference>
<dbReference type="AlphaFoldDB" id="A0A2H0KET6"/>
<feature type="domain" description="Fido" evidence="3">
    <location>
        <begin position="95"/>
        <end position="238"/>
    </location>
</feature>
<protein>
    <recommendedName>
        <fullName evidence="3">Fido domain-containing protein</fullName>
    </recommendedName>
</protein>
<keyword evidence="2" id="KW-0547">Nucleotide-binding</keyword>
<keyword evidence="2" id="KW-0067">ATP-binding</keyword>
<dbReference type="InterPro" id="IPR036597">
    <property type="entry name" value="Fido-like_dom_sf"/>
</dbReference>
<dbReference type="SUPFAM" id="SSF140931">
    <property type="entry name" value="Fic-like"/>
    <property type="match status" value="1"/>
</dbReference>
<sequence length="323" mass="37417">MKIPPEYKITSEILEPIAKIEALKIFFSSVEISPERKEKLKRISLLKSSLFSAKIEGNSLLLDEIEKTSKQKEKQEVFNILNAISYIEKLEIKNIIPKQILTLHGLAMKELSGNAGRFRKMPEAIFNQAGVAVAVFPPAVKIDSLLSDLLKYLNSDLERFTLIKAFVGHLVFEKIHPFVDGNGRVGRLLISLVLKADNYDFGLSVPFEEYIEEHKEEYYFYLDEGSKNISEYLIFMLKGFLQKASEIREEITKKEPKTVLLPPRQEEIYRIIKEHQMVIFDFIHRRFLVVPERTLRYDLKKLVEKGFIIKAGKTRGSCYKIKE</sequence>
<accession>A0A2H0KET6</accession>
<evidence type="ECO:0000259" key="3">
    <source>
        <dbReference type="PROSITE" id="PS51459"/>
    </source>
</evidence>
<dbReference type="InterPro" id="IPR040198">
    <property type="entry name" value="Fido_containing"/>
</dbReference>
<name>A0A2H0KET6_9BACT</name>
<dbReference type="Pfam" id="PF02661">
    <property type="entry name" value="Fic"/>
    <property type="match status" value="1"/>
</dbReference>
<proteinExistence type="predicted"/>
<evidence type="ECO:0000256" key="2">
    <source>
        <dbReference type="PIRSR" id="PIRSR640198-2"/>
    </source>
</evidence>
<feature type="binding site" evidence="2">
    <location>
        <begin position="218"/>
        <end position="219"/>
    </location>
    <ligand>
        <name>ATP</name>
        <dbReference type="ChEBI" id="CHEBI:30616"/>
    </ligand>
</feature>
<feature type="active site" evidence="1">
    <location>
        <position position="176"/>
    </location>
</feature>